<gene>
    <name evidence="1" type="ORF">BDN72DRAFT_780331</name>
</gene>
<feature type="non-terminal residue" evidence="1">
    <location>
        <position position="141"/>
    </location>
</feature>
<name>A0ACD3A1L4_9AGAR</name>
<accession>A0ACD3A1L4</accession>
<protein>
    <submittedName>
        <fullName evidence="1">Uncharacterized protein</fullName>
    </submittedName>
</protein>
<proteinExistence type="predicted"/>
<evidence type="ECO:0000313" key="2">
    <source>
        <dbReference type="Proteomes" id="UP000308600"/>
    </source>
</evidence>
<organism evidence="1 2">
    <name type="scientific">Pluteus cervinus</name>
    <dbReference type="NCBI Taxonomy" id="181527"/>
    <lineage>
        <taxon>Eukaryota</taxon>
        <taxon>Fungi</taxon>
        <taxon>Dikarya</taxon>
        <taxon>Basidiomycota</taxon>
        <taxon>Agaricomycotina</taxon>
        <taxon>Agaricomycetes</taxon>
        <taxon>Agaricomycetidae</taxon>
        <taxon>Agaricales</taxon>
        <taxon>Pluteineae</taxon>
        <taxon>Pluteaceae</taxon>
        <taxon>Pluteus</taxon>
    </lineage>
</organism>
<dbReference type="EMBL" id="ML208901">
    <property type="protein sequence ID" value="TFK59753.1"/>
    <property type="molecule type" value="Genomic_DNA"/>
</dbReference>
<reference evidence="1 2" key="1">
    <citation type="journal article" date="2019" name="Nat. Ecol. Evol.">
        <title>Megaphylogeny resolves global patterns of mushroom evolution.</title>
        <authorList>
            <person name="Varga T."/>
            <person name="Krizsan K."/>
            <person name="Foldi C."/>
            <person name="Dima B."/>
            <person name="Sanchez-Garcia M."/>
            <person name="Sanchez-Ramirez S."/>
            <person name="Szollosi G.J."/>
            <person name="Szarkandi J.G."/>
            <person name="Papp V."/>
            <person name="Albert L."/>
            <person name="Andreopoulos W."/>
            <person name="Angelini C."/>
            <person name="Antonin V."/>
            <person name="Barry K.W."/>
            <person name="Bougher N.L."/>
            <person name="Buchanan P."/>
            <person name="Buyck B."/>
            <person name="Bense V."/>
            <person name="Catcheside P."/>
            <person name="Chovatia M."/>
            <person name="Cooper J."/>
            <person name="Damon W."/>
            <person name="Desjardin D."/>
            <person name="Finy P."/>
            <person name="Geml J."/>
            <person name="Haridas S."/>
            <person name="Hughes K."/>
            <person name="Justo A."/>
            <person name="Karasinski D."/>
            <person name="Kautmanova I."/>
            <person name="Kiss B."/>
            <person name="Kocsube S."/>
            <person name="Kotiranta H."/>
            <person name="LaButti K.M."/>
            <person name="Lechner B.E."/>
            <person name="Liimatainen K."/>
            <person name="Lipzen A."/>
            <person name="Lukacs Z."/>
            <person name="Mihaltcheva S."/>
            <person name="Morgado L.N."/>
            <person name="Niskanen T."/>
            <person name="Noordeloos M.E."/>
            <person name="Ohm R.A."/>
            <person name="Ortiz-Santana B."/>
            <person name="Ovrebo C."/>
            <person name="Racz N."/>
            <person name="Riley R."/>
            <person name="Savchenko A."/>
            <person name="Shiryaev A."/>
            <person name="Soop K."/>
            <person name="Spirin V."/>
            <person name="Szebenyi C."/>
            <person name="Tomsovsky M."/>
            <person name="Tulloss R.E."/>
            <person name="Uehling J."/>
            <person name="Grigoriev I.V."/>
            <person name="Vagvolgyi C."/>
            <person name="Papp T."/>
            <person name="Martin F.M."/>
            <person name="Miettinen O."/>
            <person name="Hibbett D.S."/>
            <person name="Nagy L.G."/>
        </authorList>
    </citation>
    <scope>NUCLEOTIDE SEQUENCE [LARGE SCALE GENOMIC DNA]</scope>
    <source>
        <strain evidence="1 2">NL-1719</strain>
    </source>
</reference>
<keyword evidence="2" id="KW-1185">Reference proteome</keyword>
<dbReference type="Proteomes" id="UP000308600">
    <property type="component" value="Unassembled WGS sequence"/>
</dbReference>
<evidence type="ECO:0000313" key="1">
    <source>
        <dbReference type="EMBL" id="TFK59753.1"/>
    </source>
</evidence>
<sequence>MFETYCSIKEATQYQDTNVFCVVLVPLSNLSQIVTRQILDLLILPIHNIHLSSHIKKANIPVHIKDHDCSKCSKYVSVFRLDAGSTLSPTEAVSFPPMPLSQDLVEETISGFCNDITSHELEEHACAVCGQLTPKKLTRPL</sequence>